<dbReference type="OrthoDB" id="4246843at2"/>
<sequence>MHRIPPRVHRTPSAHHRALLALLLTVVVLLSGCTTDTSAKSGPGASGGSPSVGASSPSGAGRDLAARYRKGGGDPGVYGITYTKGRGGSPVLTVWTRKRSGYGGGFDDFAKTLTSFLAGRGVDLAQGCVLTVYGPDGTTLHHYDTTLEQAT</sequence>
<dbReference type="EMBL" id="LMWN01000021">
    <property type="protein sequence ID" value="KUN05192.1"/>
    <property type="molecule type" value="Genomic_DNA"/>
</dbReference>
<dbReference type="STRING" id="67386.AQI95_17075"/>
<protein>
    <recommendedName>
        <fullName evidence="4">Lipoprotein</fullName>
    </recommendedName>
</protein>
<gene>
    <name evidence="2" type="ORF">AQI95_17075</name>
</gene>
<organism evidence="2 3">
    <name type="scientific">Streptomyces yokosukanensis</name>
    <dbReference type="NCBI Taxonomy" id="67386"/>
    <lineage>
        <taxon>Bacteria</taxon>
        <taxon>Bacillati</taxon>
        <taxon>Actinomycetota</taxon>
        <taxon>Actinomycetes</taxon>
        <taxon>Kitasatosporales</taxon>
        <taxon>Streptomycetaceae</taxon>
        <taxon>Streptomyces</taxon>
    </lineage>
</organism>
<comment type="caution">
    <text evidence="2">The sequence shown here is derived from an EMBL/GenBank/DDBJ whole genome shotgun (WGS) entry which is preliminary data.</text>
</comment>
<evidence type="ECO:0008006" key="4">
    <source>
        <dbReference type="Google" id="ProtNLM"/>
    </source>
</evidence>
<accession>A0A101P5A0</accession>
<evidence type="ECO:0000256" key="1">
    <source>
        <dbReference type="SAM" id="MobiDB-lite"/>
    </source>
</evidence>
<dbReference type="RefSeq" id="WP_067123768.1">
    <property type="nucleotide sequence ID" value="NZ_KQ948211.1"/>
</dbReference>
<feature type="region of interest" description="Disordered" evidence="1">
    <location>
        <begin position="38"/>
        <end position="75"/>
    </location>
</feature>
<dbReference type="AlphaFoldDB" id="A0A101P5A0"/>
<feature type="compositionally biased region" description="Low complexity" evidence="1">
    <location>
        <begin position="48"/>
        <end position="61"/>
    </location>
</feature>
<dbReference type="Proteomes" id="UP000053127">
    <property type="component" value="Unassembled WGS sequence"/>
</dbReference>
<keyword evidence="3" id="KW-1185">Reference proteome</keyword>
<proteinExistence type="predicted"/>
<reference evidence="2 3" key="1">
    <citation type="submission" date="2015-10" db="EMBL/GenBank/DDBJ databases">
        <title>Draft genome sequence of Streptomyces yokosukanensis DSM 40224, type strain for the species Streptomyces yokosukanensis.</title>
        <authorList>
            <person name="Ruckert C."/>
            <person name="Winkler A."/>
            <person name="Kalinowski J."/>
            <person name="Kampfer P."/>
            <person name="Glaeser S."/>
        </authorList>
    </citation>
    <scope>NUCLEOTIDE SEQUENCE [LARGE SCALE GENOMIC DNA]</scope>
    <source>
        <strain evidence="2 3">DSM 40224</strain>
    </source>
</reference>
<evidence type="ECO:0000313" key="3">
    <source>
        <dbReference type="Proteomes" id="UP000053127"/>
    </source>
</evidence>
<name>A0A101P5A0_9ACTN</name>
<evidence type="ECO:0000313" key="2">
    <source>
        <dbReference type="EMBL" id="KUN05192.1"/>
    </source>
</evidence>
<dbReference type="PROSITE" id="PS51257">
    <property type="entry name" value="PROKAR_LIPOPROTEIN"/>
    <property type="match status" value="1"/>
</dbReference>